<dbReference type="eggNOG" id="ENOG5032ZFI">
    <property type="taxonomic scope" value="Bacteria"/>
</dbReference>
<sequence length="124" mass="13564">MGETFFETKINPDGTKLFAFSISTPKPEGRGAGGRKGGGGGGRGEGRGPRPDGEEGQSRGGSNNRQEQQMDMLYNALDEKLAETRYCRDGYIEIDTHETEDRVHILGECNDAANELDRLDFPNP</sequence>
<feature type="region of interest" description="Disordered" evidence="1">
    <location>
        <begin position="1"/>
        <end position="69"/>
    </location>
</feature>
<proteinExistence type="predicted"/>
<reference evidence="2 3" key="1">
    <citation type="submission" date="2014-06" db="EMBL/GenBank/DDBJ databases">
        <title>Genomes of Alteromonas australica, a world apart.</title>
        <authorList>
            <person name="Gonzaga A."/>
            <person name="Lopez-Perez M."/>
            <person name="Rodriguez-Valera F."/>
        </authorList>
    </citation>
    <scope>NUCLEOTIDE SEQUENCE [LARGE SCALE GENOMIC DNA]</scope>
    <source>
        <strain evidence="2 3">H 17</strain>
    </source>
</reference>
<feature type="compositionally biased region" description="Gly residues" evidence="1">
    <location>
        <begin position="30"/>
        <end position="43"/>
    </location>
</feature>
<name>A0A075P192_9ALTE</name>
<dbReference type="KEGG" id="aal:EP13_13420"/>
<dbReference type="Proteomes" id="UP000056090">
    <property type="component" value="Chromosome"/>
</dbReference>
<evidence type="ECO:0000256" key="1">
    <source>
        <dbReference type="SAM" id="MobiDB-lite"/>
    </source>
</evidence>
<dbReference type="EMBL" id="CP008849">
    <property type="protein sequence ID" value="AIF99606.1"/>
    <property type="molecule type" value="Genomic_DNA"/>
</dbReference>
<protein>
    <submittedName>
        <fullName evidence="2">Uncharacterized protein</fullName>
    </submittedName>
</protein>
<organism evidence="2 3">
    <name type="scientific">Alteromonas australica</name>
    <dbReference type="NCBI Taxonomy" id="589873"/>
    <lineage>
        <taxon>Bacteria</taxon>
        <taxon>Pseudomonadati</taxon>
        <taxon>Pseudomonadota</taxon>
        <taxon>Gammaproteobacteria</taxon>
        <taxon>Alteromonadales</taxon>
        <taxon>Alteromonadaceae</taxon>
        <taxon>Alteromonas/Salinimonas group</taxon>
        <taxon>Alteromonas</taxon>
    </lineage>
</organism>
<accession>A0A075P192</accession>
<dbReference type="AlphaFoldDB" id="A0A075P192"/>
<keyword evidence="3" id="KW-1185">Reference proteome</keyword>
<gene>
    <name evidence="2" type="ORF">EP13_13420</name>
</gene>
<feature type="compositionally biased region" description="Basic and acidic residues" evidence="1">
    <location>
        <begin position="44"/>
        <end position="57"/>
    </location>
</feature>
<evidence type="ECO:0000313" key="2">
    <source>
        <dbReference type="EMBL" id="AIF99606.1"/>
    </source>
</evidence>
<feature type="compositionally biased region" description="Polar residues" evidence="1">
    <location>
        <begin position="60"/>
        <end position="69"/>
    </location>
</feature>
<evidence type="ECO:0000313" key="3">
    <source>
        <dbReference type="Proteomes" id="UP000056090"/>
    </source>
</evidence>